<dbReference type="EMBL" id="DSMU01000071">
    <property type="protein sequence ID" value="HEL65265.1"/>
    <property type="molecule type" value="Genomic_DNA"/>
</dbReference>
<sequence>MQIERAFRFPFEGNGLGLVLIGGLINLVPILNFLCLGYAVEVMERVNNGRYDMPSWNGWGRKFVKGLGYLAISLFYLLIPLVILLGSCAGGSATRHNTLMPVFGSLGLLGLLLLLAFGFLVPMSLARYAATGSLAEGFRVGTVIKHIGAVAGGYVAAYLLSVAVYFGIGVVTIAIPFLGSILSIFLAFYAYVVVAALFADVHRKAVSALASSG</sequence>
<feature type="transmembrane region" description="Helical" evidence="1">
    <location>
        <begin position="16"/>
        <end position="40"/>
    </location>
</feature>
<dbReference type="InterPro" id="IPR025098">
    <property type="entry name" value="DUF4013"/>
</dbReference>
<evidence type="ECO:0000256" key="1">
    <source>
        <dbReference type="SAM" id="Phobius"/>
    </source>
</evidence>
<keyword evidence="1" id="KW-0812">Transmembrane</keyword>
<feature type="transmembrane region" description="Helical" evidence="1">
    <location>
        <begin position="174"/>
        <end position="199"/>
    </location>
</feature>
<feature type="transmembrane region" description="Helical" evidence="1">
    <location>
        <begin position="147"/>
        <end position="168"/>
    </location>
</feature>
<organism evidence="2">
    <name type="scientific">Ammonifex degensii</name>
    <dbReference type="NCBI Taxonomy" id="42838"/>
    <lineage>
        <taxon>Bacteria</taxon>
        <taxon>Bacillati</taxon>
        <taxon>Bacillota</taxon>
        <taxon>Clostridia</taxon>
        <taxon>Thermoanaerobacterales</taxon>
        <taxon>Thermoanaerobacteraceae</taxon>
        <taxon>Ammonifex</taxon>
    </lineage>
</organism>
<feature type="transmembrane region" description="Helical" evidence="1">
    <location>
        <begin position="67"/>
        <end position="86"/>
    </location>
</feature>
<comment type="caution">
    <text evidence="2">The sequence shown here is derived from an EMBL/GenBank/DDBJ whole genome shotgun (WGS) entry which is preliminary data.</text>
</comment>
<name>A0A7C2E310_9THEO</name>
<dbReference type="Pfam" id="PF13197">
    <property type="entry name" value="DUF4013"/>
    <property type="match status" value="1"/>
</dbReference>
<protein>
    <submittedName>
        <fullName evidence="2">DUF4013 domain-containing protein</fullName>
    </submittedName>
</protein>
<accession>A0A7C2E310</accession>
<proteinExistence type="predicted"/>
<keyword evidence="1" id="KW-1133">Transmembrane helix</keyword>
<evidence type="ECO:0000313" key="2">
    <source>
        <dbReference type="EMBL" id="HEL65265.1"/>
    </source>
</evidence>
<reference evidence="2" key="1">
    <citation type="journal article" date="2020" name="mSystems">
        <title>Genome- and Community-Level Interaction Insights into Carbon Utilization and Element Cycling Functions of Hydrothermarchaeota in Hydrothermal Sediment.</title>
        <authorList>
            <person name="Zhou Z."/>
            <person name="Liu Y."/>
            <person name="Xu W."/>
            <person name="Pan J."/>
            <person name="Luo Z.H."/>
            <person name="Li M."/>
        </authorList>
    </citation>
    <scope>NUCLEOTIDE SEQUENCE [LARGE SCALE GENOMIC DNA]</scope>
    <source>
        <strain evidence="2">SpSt-300</strain>
    </source>
</reference>
<dbReference type="AlphaFoldDB" id="A0A7C2E310"/>
<keyword evidence="1" id="KW-0472">Membrane</keyword>
<gene>
    <name evidence="2" type="ORF">ENQ34_01100</name>
</gene>
<feature type="transmembrane region" description="Helical" evidence="1">
    <location>
        <begin position="106"/>
        <end position="126"/>
    </location>
</feature>